<dbReference type="STRING" id="94208.A0A2S4L8X1"/>
<keyword evidence="2" id="KW-1185">Reference proteome</keyword>
<proteinExistence type="predicted"/>
<name>A0A2S4L8X1_9HYPO</name>
<reference evidence="1 2" key="1">
    <citation type="submission" date="2018-01" db="EMBL/GenBank/DDBJ databases">
        <title>Harnessing the power of phylogenomics to disentangle the directionality and signatures of interkingdom host jumping in the parasitic fungal genus Tolypocladium.</title>
        <authorList>
            <person name="Quandt C.A."/>
            <person name="Patterson W."/>
            <person name="Spatafora J.W."/>
        </authorList>
    </citation>
    <scope>NUCLEOTIDE SEQUENCE [LARGE SCALE GENOMIC DNA]</scope>
    <source>
        <strain evidence="1 2">NRBC 100945</strain>
    </source>
</reference>
<dbReference type="AlphaFoldDB" id="A0A2S4L8X1"/>
<protein>
    <submittedName>
        <fullName evidence="1">Beta-hexosaminidase</fullName>
    </submittedName>
</protein>
<dbReference type="OrthoDB" id="428480at2759"/>
<dbReference type="EMBL" id="PKSG01000097">
    <property type="protein sequence ID" value="POR38831.1"/>
    <property type="molecule type" value="Genomic_DNA"/>
</dbReference>
<accession>A0A2S4L8X1</accession>
<dbReference type="Proteomes" id="UP000237481">
    <property type="component" value="Unassembled WGS sequence"/>
</dbReference>
<sequence length="104" mass="11312">MGADEYDSKLVADYTASSTRWPLVLAHGYALFDNSYQVLNTDNAFYVVNKWPAAYPPPLKKSQAFTGNPAGGPFAPDVCDVKNATNNPPRGPNVQGHLVALWND</sequence>
<evidence type="ECO:0000313" key="1">
    <source>
        <dbReference type="EMBL" id="POR38831.1"/>
    </source>
</evidence>
<comment type="caution">
    <text evidence="1">The sequence shown here is derived from an EMBL/GenBank/DDBJ whole genome shotgun (WGS) entry which is preliminary data.</text>
</comment>
<organism evidence="1 2">
    <name type="scientific">Tolypocladium paradoxum</name>
    <dbReference type="NCBI Taxonomy" id="94208"/>
    <lineage>
        <taxon>Eukaryota</taxon>
        <taxon>Fungi</taxon>
        <taxon>Dikarya</taxon>
        <taxon>Ascomycota</taxon>
        <taxon>Pezizomycotina</taxon>
        <taxon>Sordariomycetes</taxon>
        <taxon>Hypocreomycetidae</taxon>
        <taxon>Hypocreales</taxon>
        <taxon>Ophiocordycipitaceae</taxon>
        <taxon>Tolypocladium</taxon>
    </lineage>
</organism>
<evidence type="ECO:0000313" key="2">
    <source>
        <dbReference type="Proteomes" id="UP000237481"/>
    </source>
</evidence>
<gene>
    <name evidence="1" type="ORF">TPAR_00959</name>
</gene>